<organism evidence="1 2">
    <name type="scientific">Patagioenas fasciata monilis</name>
    <dbReference type="NCBI Taxonomy" id="372326"/>
    <lineage>
        <taxon>Eukaryota</taxon>
        <taxon>Metazoa</taxon>
        <taxon>Chordata</taxon>
        <taxon>Craniata</taxon>
        <taxon>Vertebrata</taxon>
        <taxon>Euteleostomi</taxon>
        <taxon>Archelosauria</taxon>
        <taxon>Archosauria</taxon>
        <taxon>Dinosauria</taxon>
        <taxon>Saurischia</taxon>
        <taxon>Theropoda</taxon>
        <taxon>Coelurosauria</taxon>
        <taxon>Aves</taxon>
        <taxon>Neognathae</taxon>
        <taxon>Neoaves</taxon>
        <taxon>Columbimorphae</taxon>
        <taxon>Columbiformes</taxon>
        <taxon>Columbidae</taxon>
        <taxon>Patagioenas</taxon>
    </lineage>
</organism>
<proteinExistence type="predicted"/>
<evidence type="ECO:0000313" key="2">
    <source>
        <dbReference type="Proteomes" id="UP000190648"/>
    </source>
</evidence>
<name>A0A1V4JHU9_PATFA</name>
<comment type="caution">
    <text evidence="1">The sequence shown here is derived from an EMBL/GenBank/DDBJ whole genome shotgun (WGS) entry which is preliminary data.</text>
</comment>
<dbReference type="EMBL" id="LSYS01007350">
    <property type="protein sequence ID" value="OPJ71771.1"/>
    <property type="molecule type" value="Genomic_DNA"/>
</dbReference>
<reference evidence="1 2" key="1">
    <citation type="submission" date="2016-02" db="EMBL/GenBank/DDBJ databases">
        <title>Band-tailed pigeon sequencing and assembly.</title>
        <authorList>
            <person name="Soares A.E."/>
            <person name="Novak B.J."/>
            <person name="Rice E.S."/>
            <person name="O'Connell B."/>
            <person name="Chang D."/>
            <person name="Weber S."/>
            <person name="Shapiro B."/>
        </authorList>
    </citation>
    <scope>NUCLEOTIDE SEQUENCE [LARGE SCALE GENOMIC DNA]</scope>
    <source>
        <strain evidence="1">BTP2013</strain>
        <tissue evidence="1">Blood</tissue>
    </source>
</reference>
<accession>A0A1V4JHU9</accession>
<evidence type="ECO:0000313" key="1">
    <source>
        <dbReference type="EMBL" id="OPJ71771.1"/>
    </source>
</evidence>
<dbReference type="Proteomes" id="UP000190648">
    <property type="component" value="Unassembled WGS sequence"/>
</dbReference>
<protein>
    <submittedName>
        <fullName evidence="1">Uncharacterized protein</fullName>
    </submittedName>
</protein>
<keyword evidence="2" id="KW-1185">Reference proteome</keyword>
<dbReference type="AlphaFoldDB" id="A0A1V4JHU9"/>
<sequence length="91" mass="10184">MVKPWTLLLTPEEIDTFRTGASTTPRLLGGSRQVIWEARWIQAKIIYISSVWETLSERPHEKRVLCSVCAAHEGGCTLSVLEPPSLIPDPI</sequence>
<gene>
    <name evidence="1" type="ORF">AV530_020048</name>
</gene>